<evidence type="ECO:0000313" key="8">
    <source>
        <dbReference type="EMBL" id="MFC4297933.1"/>
    </source>
</evidence>
<evidence type="ECO:0000259" key="7">
    <source>
        <dbReference type="Pfam" id="PF13861"/>
    </source>
</evidence>
<evidence type="ECO:0000256" key="3">
    <source>
        <dbReference type="ARBA" id="ARBA00022795"/>
    </source>
</evidence>
<organism evidence="8 9">
    <name type="scientific">Castellaniella hirudinis</name>
    <dbReference type="NCBI Taxonomy" id="1144617"/>
    <lineage>
        <taxon>Bacteria</taxon>
        <taxon>Pseudomonadati</taxon>
        <taxon>Pseudomonadota</taxon>
        <taxon>Betaproteobacteria</taxon>
        <taxon>Burkholderiales</taxon>
        <taxon>Alcaligenaceae</taxon>
        <taxon>Castellaniella</taxon>
    </lineage>
</organism>
<evidence type="ECO:0000313" key="9">
    <source>
        <dbReference type="Proteomes" id="UP001595756"/>
    </source>
</evidence>
<evidence type="ECO:0000259" key="6">
    <source>
        <dbReference type="Pfam" id="PF13860"/>
    </source>
</evidence>
<dbReference type="Gene3D" id="2.60.40.4070">
    <property type="match status" value="1"/>
</dbReference>
<keyword evidence="8" id="KW-0282">Flagellum</keyword>
<keyword evidence="9" id="KW-1185">Reference proteome</keyword>
<keyword evidence="8" id="KW-0966">Cell projection</keyword>
<accession>A0ABV8RX16</accession>
<protein>
    <recommendedName>
        <fullName evidence="2 5">Basal-body rod modification protein FlgD</fullName>
    </recommendedName>
</protein>
<comment type="caution">
    <text evidence="8">The sequence shown here is derived from an EMBL/GenBank/DDBJ whole genome shotgun (WGS) entry which is preliminary data.</text>
</comment>
<comment type="similarity">
    <text evidence="1 5">Belongs to the FlgD family.</text>
</comment>
<keyword evidence="3 5" id="KW-1005">Bacterial flagellum biogenesis</keyword>
<evidence type="ECO:0000256" key="5">
    <source>
        <dbReference type="RuleBase" id="RU362076"/>
    </source>
</evidence>
<keyword evidence="8" id="KW-0969">Cilium</keyword>
<dbReference type="InterPro" id="IPR025965">
    <property type="entry name" value="FlgD/Vpr_Ig-like"/>
</dbReference>
<proteinExistence type="inferred from homology"/>
<dbReference type="InterPro" id="IPR025963">
    <property type="entry name" value="FLgD_Tudor"/>
</dbReference>
<evidence type="ECO:0000256" key="2">
    <source>
        <dbReference type="ARBA" id="ARBA00016013"/>
    </source>
</evidence>
<dbReference type="EMBL" id="JBHSDY010000004">
    <property type="protein sequence ID" value="MFC4297933.1"/>
    <property type="molecule type" value="Genomic_DNA"/>
</dbReference>
<evidence type="ECO:0000256" key="4">
    <source>
        <dbReference type="ARBA" id="ARBA00024746"/>
    </source>
</evidence>
<evidence type="ECO:0000256" key="1">
    <source>
        <dbReference type="ARBA" id="ARBA00010577"/>
    </source>
</evidence>
<dbReference type="Pfam" id="PF13860">
    <property type="entry name" value="FlgD_ig"/>
    <property type="match status" value="1"/>
</dbReference>
<reference evidence="9" key="1">
    <citation type="journal article" date="2019" name="Int. J. Syst. Evol. Microbiol.">
        <title>The Global Catalogue of Microorganisms (GCM) 10K type strain sequencing project: providing services to taxonomists for standard genome sequencing and annotation.</title>
        <authorList>
            <consortium name="The Broad Institute Genomics Platform"/>
            <consortium name="The Broad Institute Genome Sequencing Center for Infectious Disease"/>
            <person name="Wu L."/>
            <person name="Ma J."/>
        </authorList>
    </citation>
    <scope>NUCLEOTIDE SEQUENCE [LARGE SCALE GENOMIC DNA]</scope>
    <source>
        <strain evidence="9">CGMCC 1.19029</strain>
    </source>
</reference>
<dbReference type="RefSeq" id="WP_376812496.1">
    <property type="nucleotide sequence ID" value="NZ_JBHSDY010000004.1"/>
</dbReference>
<comment type="function">
    <text evidence="4 5">Required for flagellar hook formation. May act as a scaffolding protein.</text>
</comment>
<dbReference type="InterPro" id="IPR005648">
    <property type="entry name" value="FlgD"/>
</dbReference>
<name>A0ABV8RX16_9BURK</name>
<gene>
    <name evidence="8" type="ORF">ACFO0J_07750</name>
</gene>
<dbReference type="Gene3D" id="2.30.30.910">
    <property type="match status" value="1"/>
</dbReference>
<feature type="domain" description="FlgD Tudor-like" evidence="7">
    <location>
        <begin position="84"/>
        <end position="226"/>
    </location>
</feature>
<sequence>MSTVNDVYGSNAASALANAQTKNLMGDTQDRFLTLLVTQLQNQDPLNPMDNAEVTSQIAQLSMVNGIQGLNNTLLALSGQMDMSQSLQAAGLIGKDILYPGEKISLGSDPDSGVKSATPFGVDLMSGAAKTKVTILDATGKAVREYEFDEARDAGIYPMSWDGLDSSGAPVPDGAYTVQVAASDANGKAVSAETLTSGHINSIAYTSEGLKLNLAMGQKISLLDIRQVM</sequence>
<dbReference type="Pfam" id="PF13861">
    <property type="entry name" value="FLgD_tudor"/>
    <property type="match status" value="1"/>
</dbReference>
<dbReference type="Proteomes" id="UP001595756">
    <property type="component" value="Unassembled WGS sequence"/>
</dbReference>
<dbReference type="Pfam" id="PF03963">
    <property type="entry name" value="FlgD"/>
    <property type="match status" value="1"/>
</dbReference>
<feature type="domain" description="FlgD/Vpr Ig-like" evidence="6">
    <location>
        <begin position="116"/>
        <end position="185"/>
    </location>
</feature>